<evidence type="ECO:0000313" key="4">
    <source>
        <dbReference type="EMBL" id="OAQ61583.1"/>
    </source>
</evidence>
<dbReference type="InterPro" id="IPR001466">
    <property type="entry name" value="Beta-lactam-related"/>
</dbReference>
<dbReference type="STRING" id="1380566.A0A179F8U2"/>
<organism evidence="4 5">
    <name type="scientific">Pochonia chlamydosporia 170</name>
    <dbReference type="NCBI Taxonomy" id="1380566"/>
    <lineage>
        <taxon>Eukaryota</taxon>
        <taxon>Fungi</taxon>
        <taxon>Dikarya</taxon>
        <taxon>Ascomycota</taxon>
        <taxon>Pezizomycotina</taxon>
        <taxon>Sordariomycetes</taxon>
        <taxon>Hypocreomycetidae</taxon>
        <taxon>Hypocreales</taxon>
        <taxon>Clavicipitaceae</taxon>
        <taxon>Pochonia</taxon>
    </lineage>
</organism>
<dbReference type="InterPro" id="IPR012338">
    <property type="entry name" value="Beta-lactam/transpept-like"/>
</dbReference>
<dbReference type="Proteomes" id="UP000078397">
    <property type="component" value="Unassembled WGS sequence"/>
</dbReference>
<feature type="chain" id="PRO_5008101447" evidence="2">
    <location>
        <begin position="25"/>
        <end position="543"/>
    </location>
</feature>
<proteinExistence type="inferred from homology"/>
<feature type="signal peptide" evidence="2">
    <location>
        <begin position="1"/>
        <end position="24"/>
    </location>
</feature>
<dbReference type="RefSeq" id="XP_018139287.1">
    <property type="nucleotide sequence ID" value="XM_018287946.1"/>
</dbReference>
<dbReference type="Pfam" id="PF00144">
    <property type="entry name" value="Beta-lactamase"/>
    <property type="match status" value="1"/>
</dbReference>
<dbReference type="Gene3D" id="3.40.710.10">
    <property type="entry name" value="DD-peptidase/beta-lactamase superfamily"/>
    <property type="match status" value="1"/>
</dbReference>
<evidence type="ECO:0000259" key="3">
    <source>
        <dbReference type="Pfam" id="PF00144"/>
    </source>
</evidence>
<reference evidence="4 5" key="1">
    <citation type="journal article" date="2016" name="PLoS Pathog.">
        <title>Biosynthesis of antibiotic leucinostatins in bio-control fungus Purpureocillium lilacinum and their inhibition on phytophthora revealed by genome mining.</title>
        <authorList>
            <person name="Wang G."/>
            <person name="Liu Z."/>
            <person name="Lin R."/>
            <person name="Li E."/>
            <person name="Mao Z."/>
            <person name="Ling J."/>
            <person name="Yang Y."/>
            <person name="Yin W.B."/>
            <person name="Xie B."/>
        </authorList>
    </citation>
    <scope>NUCLEOTIDE SEQUENCE [LARGE SCALE GENOMIC DNA]</scope>
    <source>
        <strain evidence="4">170</strain>
    </source>
</reference>
<accession>A0A179F8U2</accession>
<feature type="domain" description="Beta-lactamase-related" evidence="3">
    <location>
        <begin position="54"/>
        <end position="373"/>
    </location>
</feature>
<dbReference type="PANTHER" id="PTHR46825">
    <property type="entry name" value="D-ALANYL-D-ALANINE-CARBOXYPEPTIDASE/ENDOPEPTIDASE AMPH"/>
    <property type="match status" value="1"/>
</dbReference>
<dbReference type="InterPro" id="IPR050491">
    <property type="entry name" value="AmpC-like"/>
</dbReference>
<dbReference type="KEGG" id="pchm:VFPPC_09407"/>
<sequence length="543" mass="59991">MVAPSRFWPQGLALLPSLIASASADQKPLSHGTTSTNNPFDAKFGAFAKQTLSEWNVPGLSIAVIDDDKVFAEGYGFATLPDTPATPETIWYGASTTKAYVAAAVAAAIDSGNYSQLSRGWSTTVSSIIRDDFVLHDERATAHITLEDAVSHRTGLGSLDFSTLREENGVQVTPRDVVRRLRHLPLFAEPRTKYAYSNAMYVTLGHVLETLTGTSLAKVLKNLMWSPLGMKSTYFDLDDAINAPEHLASGYKWDPKHSNYTEVPYMVVTEEGGAGAIFSNVLDYAKWVKCLLHESEPLSKSVHKDIKTPRFITSPLPGGGFDTVLYGLGWERTLMYGHVVYRHSGGMHAYGAYIYWLPEIKYGVVSFANTAVTSNAAEIVLTTTLIADKLGIPEHERFDYAASSRARLDEAAEWLKNALDILYPNRPNTPIPPTLNTSQLVGTYYHPGFGPIRLREETNPDNPNEKVLKSDREEAAWSQKFTLHHVTGDHWIIYAEMYAIFSNTALRCQFKIGVDGKPAGLEIEFLAREASVAEAVVLFDKME</sequence>
<protein>
    <submittedName>
        <fullName evidence="4">Penicillin-binding protein</fullName>
    </submittedName>
</protein>
<dbReference type="AlphaFoldDB" id="A0A179F8U2"/>
<dbReference type="GeneID" id="28851940"/>
<comment type="similarity">
    <text evidence="1">Belongs to the peptidase S12 family.</text>
</comment>
<evidence type="ECO:0000256" key="2">
    <source>
        <dbReference type="SAM" id="SignalP"/>
    </source>
</evidence>
<dbReference type="PANTHER" id="PTHR46825:SF9">
    <property type="entry name" value="BETA-LACTAMASE-RELATED DOMAIN-CONTAINING PROTEIN"/>
    <property type="match status" value="1"/>
</dbReference>
<name>A0A179F8U2_METCM</name>
<keyword evidence="5" id="KW-1185">Reference proteome</keyword>
<comment type="caution">
    <text evidence="4">The sequence shown here is derived from an EMBL/GenBank/DDBJ whole genome shotgun (WGS) entry which is preliminary data.</text>
</comment>
<dbReference type="EMBL" id="LSBJ02000007">
    <property type="protein sequence ID" value="OAQ61583.1"/>
    <property type="molecule type" value="Genomic_DNA"/>
</dbReference>
<dbReference type="SUPFAM" id="SSF56601">
    <property type="entry name" value="beta-lactamase/transpeptidase-like"/>
    <property type="match status" value="1"/>
</dbReference>
<evidence type="ECO:0000313" key="5">
    <source>
        <dbReference type="Proteomes" id="UP000078397"/>
    </source>
</evidence>
<evidence type="ECO:0000256" key="1">
    <source>
        <dbReference type="ARBA" id="ARBA00038215"/>
    </source>
</evidence>
<keyword evidence="2" id="KW-0732">Signal</keyword>
<gene>
    <name evidence="4" type="ORF">VFPPC_09407</name>
</gene>
<dbReference type="OrthoDB" id="4933909at2759"/>